<name>A0A9X0BH62_9EURO</name>
<keyword evidence="3" id="KW-1185">Reference proteome</keyword>
<dbReference type="Proteomes" id="UP001147760">
    <property type="component" value="Unassembled WGS sequence"/>
</dbReference>
<sequence length="63" mass="6749">MTTPDSGATSPFPILSRAIDPAPCTLRPKHPKDTIPSNRKRDLSDERARTKPSCGTGSGRTEA</sequence>
<feature type="region of interest" description="Disordered" evidence="1">
    <location>
        <begin position="1"/>
        <end position="63"/>
    </location>
</feature>
<gene>
    <name evidence="2" type="ORF">N7530_011041</name>
</gene>
<accession>A0A9X0BH62</accession>
<reference evidence="2" key="2">
    <citation type="journal article" date="2023" name="IMA Fungus">
        <title>Comparative genomic study of the Penicillium genus elucidates a diverse pangenome and 15 lateral gene transfer events.</title>
        <authorList>
            <person name="Petersen C."/>
            <person name="Sorensen T."/>
            <person name="Nielsen M.R."/>
            <person name="Sondergaard T.E."/>
            <person name="Sorensen J.L."/>
            <person name="Fitzpatrick D.A."/>
            <person name="Frisvad J.C."/>
            <person name="Nielsen K.L."/>
        </authorList>
    </citation>
    <scope>NUCLEOTIDE SEQUENCE</scope>
    <source>
        <strain evidence="2">IBT 17660</strain>
    </source>
</reference>
<feature type="compositionally biased region" description="Basic and acidic residues" evidence="1">
    <location>
        <begin position="39"/>
        <end position="49"/>
    </location>
</feature>
<evidence type="ECO:0000313" key="2">
    <source>
        <dbReference type="EMBL" id="KAJ5459097.1"/>
    </source>
</evidence>
<organism evidence="2 3">
    <name type="scientific">Penicillium desertorum</name>
    <dbReference type="NCBI Taxonomy" id="1303715"/>
    <lineage>
        <taxon>Eukaryota</taxon>
        <taxon>Fungi</taxon>
        <taxon>Dikarya</taxon>
        <taxon>Ascomycota</taxon>
        <taxon>Pezizomycotina</taxon>
        <taxon>Eurotiomycetes</taxon>
        <taxon>Eurotiomycetidae</taxon>
        <taxon>Eurotiales</taxon>
        <taxon>Aspergillaceae</taxon>
        <taxon>Penicillium</taxon>
    </lineage>
</organism>
<evidence type="ECO:0000256" key="1">
    <source>
        <dbReference type="SAM" id="MobiDB-lite"/>
    </source>
</evidence>
<comment type="caution">
    <text evidence="2">The sequence shown here is derived from an EMBL/GenBank/DDBJ whole genome shotgun (WGS) entry which is preliminary data.</text>
</comment>
<dbReference type="EMBL" id="JAPWDO010000008">
    <property type="protein sequence ID" value="KAJ5459097.1"/>
    <property type="molecule type" value="Genomic_DNA"/>
</dbReference>
<proteinExistence type="predicted"/>
<evidence type="ECO:0000313" key="3">
    <source>
        <dbReference type="Proteomes" id="UP001147760"/>
    </source>
</evidence>
<reference evidence="2" key="1">
    <citation type="submission" date="2022-12" db="EMBL/GenBank/DDBJ databases">
        <authorList>
            <person name="Petersen C."/>
        </authorList>
    </citation>
    <scope>NUCLEOTIDE SEQUENCE</scope>
    <source>
        <strain evidence="2">IBT 17660</strain>
    </source>
</reference>
<dbReference type="OrthoDB" id="10533991at2759"/>
<protein>
    <submittedName>
        <fullName evidence="2">Uncharacterized protein</fullName>
    </submittedName>
</protein>
<dbReference type="AlphaFoldDB" id="A0A9X0BH62"/>